<proteinExistence type="predicted"/>
<dbReference type="Proteomes" id="UP001207408">
    <property type="component" value="Unassembled WGS sequence"/>
</dbReference>
<reference evidence="1" key="1">
    <citation type="submission" date="2022-10" db="EMBL/GenBank/DDBJ databases">
        <authorList>
            <person name="Yu W.X."/>
        </authorList>
    </citation>
    <scope>NUCLEOTIDE SEQUENCE</scope>
    <source>
        <strain evidence="1">D04</strain>
    </source>
</reference>
<accession>A0AAE3MEB3</accession>
<protein>
    <submittedName>
        <fullName evidence="1">Uncharacterized protein</fullName>
    </submittedName>
</protein>
<comment type="caution">
    <text evidence="1">The sequence shown here is derived from an EMBL/GenBank/DDBJ whole genome shotgun (WGS) entry which is preliminary data.</text>
</comment>
<dbReference type="EMBL" id="JAPDPI010000017">
    <property type="protein sequence ID" value="MCW3805876.1"/>
    <property type="molecule type" value="Genomic_DNA"/>
</dbReference>
<keyword evidence="2" id="KW-1185">Reference proteome</keyword>
<dbReference type="RefSeq" id="WP_301199241.1">
    <property type="nucleotide sequence ID" value="NZ_JAPDPI010000017.1"/>
</dbReference>
<sequence length="88" mass="10546">MKELSISKEEFKLFNQDDQFGFFYDEDGFPRKDADEIFDEEVDKLYSKYAVIVVDYDDNIYGIKEGKKELIMEFVMEAYDIAREVKEE</sequence>
<evidence type="ECO:0000313" key="1">
    <source>
        <dbReference type="EMBL" id="MCW3805876.1"/>
    </source>
</evidence>
<dbReference type="AlphaFoldDB" id="A0AAE3MEB3"/>
<gene>
    <name evidence="1" type="ORF">OM074_09565</name>
</gene>
<organism evidence="1 2">
    <name type="scientific">Plebeiibacterium marinum</name>
    <dbReference type="NCBI Taxonomy" id="2992111"/>
    <lineage>
        <taxon>Bacteria</taxon>
        <taxon>Pseudomonadati</taxon>
        <taxon>Bacteroidota</taxon>
        <taxon>Bacteroidia</taxon>
        <taxon>Marinilabiliales</taxon>
        <taxon>Marinilabiliaceae</taxon>
        <taxon>Plebeiibacterium</taxon>
    </lineage>
</organism>
<name>A0AAE3MEB3_9BACT</name>
<evidence type="ECO:0000313" key="2">
    <source>
        <dbReference type="Proteomes" id="UP001207408"/>
    </source>
</evidence>